<evidence type="ECO:0000256" key="2">
    <source>
        <dbReference type="ARBA" id="ARBA00005297"/>
    </source>
</evidence>
<dbReference type="AlphaFoldDB" id="A0A7X6S2H8"/>
<dbReference type="EC" id="5.4.4.2" evidence="3"/>
<dbReference type="GO" id="GO:0009697">
    <property type="term" value="P:salicylic acid biosynthetic process"/>
    <property type="evidence" value="ECO:0007669"/>
    <property type="project" value="TreeGrafter"/>
</dbReference>
<organism evidence="7 8">
    <name type="scientific">Periweissella fabalis</name>
    <dbReference type="NCBI Taxonomy" id="1070421"/>
    <lineage>
        <taxon>Bacteria</taxon>
        <taxon>Bacillati</taxon>
        <taxon>Bacillota</taxon>
        <taxon>Bacilli</taxon>
        <taxon>Lactobacillales</taxon>
        <taxon>Lactobacillaceae</taxon>
        <taxon>Periweissella</taxon>
    </lineage>
</organism>
<evidence type="ECO:0000256" key="5">
    <source>
        <dbReference type="ARBA" id="ARBA00041564"/>
    </source>
</evidence>
<evidence type="ECO:0000256" key="4">
    <source>
        <dbReference type="ARBA" id="ARBA00023235"/>
    </source>
</evidence>
<accession>A0A7X6S2H8</accession>
<dbReference type="InterPro" id="IPR015890">
    <property type="entry name" value="Chorismate_C"/>
</dbReference>
<dbReference type="EMBL" id="JAAXPN010000003">
    <property type="protein sequence ID" value="NKZ24079.1"/>
    <property type="molecule type" value="Genomic_DNA"/>
</dbReference>
<comment type="caution">
    <text evidence="7">The sequence shown here is derived from an EMBL/GenBank/DDBJ whole genome shotgun (WGS) entry which is preliminary data.</text>
</comment>
<gene>
    <name evidence="7" type="ORF">HF964_04555</name>
</gene>
<dbReference type="Pfam" id="PF00425">
    <property type="entry name" value="Chorismate_bind"/>
    <property type="match status" value="1"/>
</dbReference>
<dbReference type="PANTHER" id="PTHR42839:SF1">
    <property type="entry name" value="ISOCHORISMATE SYNTHASE MENF"/>
    <property type="match status" value="1"/>
</dbReference>
<evidence type="ECO:0000256" key="3">
    <source>
        <dbReference type="ARBA" id="ARBA00012824"/>
    </source>
</evidence>
<keyword evidence="4 7" id="KW-0413">Isomerase</keyword>
<dbReference type="InterPro" id="IPR004561">
    <property type="entry name" value="IsoChor_synthase"/>
</dbReference>
<evidence type="ECO:0000313" key="7">
    <source>
        <dbReference type="EMBL" id="NKZ24079.1"/>
    </source>
</evidence>
<keyword evidence="8" id="KW-1185">Reference proteome</keyword>
<feature type="domain" description="Chorismate-utilising enzyme C-terminal" evidence="6">
    <location>
        <begin position="119"/>
        <end position="371"/>
    </location>
</feature>
<evidence type="ECO:0000256" key="1">
    <source>
        <dbReference type="ARBA" id="ARBA00000799"/>
    </source>
</evidence>
<dbReference type="NCBIfam" id="TIGR00543">
    <property type="entry name" value="isochor_syn"/>
    <property type="match status" value="1"/>
</dbReference>
<protein>
    <recommendedName>
        <fullName evidence="3">isochorismate synthase</fullName>
        <ecNumber evidence="3">5.4.4.2</ecNumber>
    </recommendedName>
    <alternativeName>
        <fullName evidence="5">Isochorismate mutase</fullName>
    </alternativeName>
</protein>
<dbReference type="InterPro" id="IPR005801">
    <property type="entry name" value="ADC_synthase"/>
</dbReference>
<name>A0A7X6S2H8_9LACO</name>
<evidence type="ECO:0000313" key="8">
    <source>
        <dbReference type="Proteomes" id="UP000549765"/>
    </source>
</evidence>
<comment type="catalytic activity">
    <reaction evidence="1">
        <text>chorismate = isochorismate</text>
        <dbReference type="Rhea" id="RHEA:18985"/>
        <dbReference type="ChEBI" id="CHEBI:29748"/>
        <dbReference type="ChEBI" id="CHEBI:29780"/>
        <dbReference type="EC" id="5.4.4.2"/>
    </reaction>
</comment>
<reference evidence="7 8" key="1">
    <citation type="submission" date="2020-04" db="EMBL/GenBank/DDBJ databases">
        <title>MicrobeNet Type strains.</title>
        <authorList>
            <person name="Nicholson A.C."/>
        </authorList>
    </citation>
    <scope>NUCLEOTIDE SEQUENCE [LARGE SCALE GENOMIC DNA]</scope>
    <source>
        <strain evidence="7 8">CCUG 61472</strain>
    </source>
</reference>
<comment type="similarity">
    <text evidence="2">Belongs to the isochorismate synthase family.</text>
</comment>
<dbReference type="RefSeq" id="WP_168721873.1">
    <property type="nucleotide sequence ID" value="NZ_JAAXPN010000003.1"/>
</dbReference>
<dbReference type="PANTHER" id="PTHR42839">
    <property type="entry name" value="ISOCHORISMATE SYNTHASE ENTC"/>
    <property type="match status" value="1"/>
</dbReference>
<evidence type="ECO:0000259" key="6">
    <source>
        <dbReference type="Pfam" id="PF00425"/>
    </source>
</evidence>
<proteinExistence type="inferred from homology"/>
<dbReference type="Gene3D" id="3.60.120.10">
    <property type="entry name" value="Anthranilate synthase"/>
    <property type="match status" value="1"/>
</dbReference>
<dbReference type="GO" id="GO:0008909">
    <property type="term" value="F:isochorismate synthase activity"/>
    <property type="evidence" value="ECO:0007669"/>
    <property type="project" value="UniProtKB-EC"/>
</dbReference>
<sequence>MSFPTKQQLYAQFAQADDAVYFASADKQQVYFGFGVQAAINSGDTNVVKTWLQSQMQPVFGGLPFDKQITTASVMAGYFVAPAVVYEVNQANIWGQPIVNWPVIAPANQATIVEQADDTTWIERIEQAIATMQTDVTKQKVVLGRQRQLQLTTMVNEVQLLQDLNSQQPNSYHFVLKHAGELFVSATPERLVQVNAAAFSTAGVAGTIRRGKGEVEDQQLADKLFNDAKNRLEHAYVVNTIKERLADLVALNVPTNPTIMKNPQVQHLYTPINGQLTAAVNIIDLVTRLHPTPALGGKPLAWAMATIKELELAPRGLFAAPIGVVLPNGDGEFVVGIRAMLIKHQTAYLFAGAGILADSDAAQEFTETGLKMLPMMNLLKG</sequence>
<dbReference type="SUPFAM" id="SSF56322">
    <property type="entry name" value="ADC synthase"/>
    <property type="match status" value="1"/>
</dbReference>
<dbReference type="Proteomes" id="UP000549765">
    <property type="component" value="Unassembled WGS sequence"/>
</dbReference>